<reference evidence="1 2" key="1">
    <citation type="submission" date="2016-03" db="EMBL/GenBank/DDBJ databases">
        <title>EvidentialGene: Evidence-directed Construction of Genes on Genomes.</title>
        <authorList>
            <person name="Gilbert D.G."/>
            <person name="Choi J.-H."/>
            <person name="Mockaitis K."/>
            <person name="Colbourne J."/>
            <person name="Pfrender M."/>
        </authorList>
    </citation>
    <scope>NUCLEOTIDE SEQUENCE [LARGE SCALE GENOMIC DNA]</scope>
    <source>
        <strain evidence="1 2">Xinb3</strain>
        <tissue evidence="1">Complete organism</tissue>
    </source>
</reference>
<sequence length="82" mass="9703">MTCSLAPYLPRFPVILSRCSFSRIVYTKWSPKTPLRIISLRVRRSMLRSTKRDFSETNNVPLYCFIFALCLTHCFPHANRYI</sequence>
<dbReference type="EMBL" id="LRGB01000915">
    <property type="protein sequence ID" value="KZS15275.1"/>
    <property type="molecule type" value="Genomic_DNA"/>
</dbReference>
<name>A0A164YI05_9CRUS</name>
<organism evidence="1 2">
    <name type="scientific">Daphnia magna</name>
    <dbReference type="NCBI Taxonomy" id="35525"/>
    <lineage>
        <taxon>Eukaryota</taxon>
        <taxon>Metazoa</taxon>
        <taxon>Ecdysozoa</taxon>
        <taxon>Arthropoda</taxon>
        <taxon>Crustacea</taxon>
        <taxon>Branchiopoda</taxon>
        <taxon>Diplostraca</taxon>
        <taxon>Cladocera</taxon>
        <taxon>Anomopoda</taxon>
        <taxon>Daphniidae</taxon>
        <taxon>Daphnia</taxon>
    </lineage>
</organism>
<evidence type="ECO:0000313" key="1">
    <source>
        <dbReference type="EMBL" id="KZS15275.1"/>
    </source>
</evidence>
<keyword evidence="2" id="KW-1185">Reference proteome</keyword>
<proteinExistence type="predicted"/>
<dbReference type="Proteomes" id="UP000076858">
    <property type="component" value="Unassembled WGS sequence"/>
</dbReference>
<evidence type="ECO:0000313" key="2">
    <source>
        <dbReference type="Proteomes" id="UP000076858"/>
    </source>
</evidence>
<dbReference type="AlphaFoldDB" id="A0A164YI05"/>
<protein>
    <submittedName>
        <fullName evidence="1">Uncharacterized protein</fullName>
    </submittedName>
</protein>
<accession>A0A164YI05</accession>
<comment type="caution">
    <text evidence="1">The sequence shown here is derived from an EMBL/GenBank/DDBJ whole genome shotgun (WGS) entry which is preliminary data.</text>
</comment>
<gene>
    <name evidence="1" type="ORF">APZ42_019339</name>
</gene>